<dbReference type="EMBL" id="LAZR01000084">
    <property type="protein sequence ID" value="KKN93717.1"/>
    <property type="molecule type" value="Genomic_DNA"/>
</dbReference>
<proteinExistence type="predicted"/>
<protein>
    <submittedName>
        <fullName evidence="1">Uncharacterized protein</fullName>
    </submittedName>
</protein>
<organism evidence="1">
    <name type="scientific">marine sediment metagenome</name>
    <dbReference type="NCBI Taxonomy" id="412755"/>
    <lineage>
        <taxon>unclassified sequences</taxon>
        <taxon>metagenomes</taxon>
        <taxon>ecological metagenomes</taxon>
    </lineage>
</organism>
<sequence>MSEEEIHEYIVENIDIEGINEDAVSALKEYYLKNLGAFKADKALYNLAIIEVEVKPSVG</sequence>
<comment type="caution">
    <text evidence="1">The sequence shown here is derived from an EMBL/GenBank/DDBJ whole genome shotgun (WGS) entry which is preliminary data.</text>
</comment>
<gene>
    <name evidence="1" type="ORF">LCGC14_0195500</name>
</gene>
<dbReference type="AlphaFoldDB" id="A0A0F9V1X1"/>
<reference evidence="1" key="1">
    <citation type="journal article" date="2015" name="Nature">
        <title>Complex archaea that bridge the gap between prokaryotes and eukaryotes.</title>
        <authorList>
            <person name="Spang A."/>
            <person name="Saw J.H."/>
            <person name="Jorgensen S.L."/>
            <person name="Zaremba-Niedzwiedzka K."/>
            <person name="Martijn J."/>
            <person name="Lind A.E."/>
            <person name="van Eijk R."/>
            <person name="Schleper C."/>
            <person name="Guy L."/>
            <person name="Ettema T.J."/>
        </authorList>
    </citation>
    <scope>NUCLEOTIDE SEQUENCE</scope>
</reference>
<name>A0A0F9V1X1_9ZZZZ</name>
<evidence type="ECO:0000313" key="1">
    <source>
        <dbReference type="EMBL" id="KKN93717.1"/>
    </source>
</evidence>
<accession>A0A0F9V1X1</accession>